<name>A0AAU9CJ35_9BACT</name>
<dbReference type="CDD" id="cd00093">
    <property type="entry name" value="HTH_XRE"/>
    <property type="match status" value="1"/>
</dbReference>
<keyword evidence="3" id="KW-0614">Plasmid</keyword>
<dbReference type="RefSeq" id="WP_338395488.1">
    <property type="nucleotide sequence ID" value="NZ_AP025317.1"/>
</dbReference>
<dbReference type="InterPro" id="IPR050807">
    <property type="entry name" value="TransReg_Diox_bact_type"/>
</dbReference>
<dbReference type="InterPro" id="IPR010982">
    <property type="entry name" value="Lambda_DNA-bd_dom_sf"/>
</dbReference>
<evidence type="ECO:0000256" key="1">
    <source>
        <dbReference type="ARBA" id="ARBA00023125"/>
    </source>
</evidence>
<organism evidence="3 4">
    <name type="scientific">Fulvitalea axinellae</name>
    <dbReference type="NCBI Taxonomy" id="1182444"/>
    <lineage>
        <taxon>Bacteria</taxon>
        <taxon>Pseudomonadati</taxon>
        <taxon>Bacteroidota</taxon>
        <taxon>Cytophagia</taxon>
        <taxon>Cytophagales</taxon>
        <taxon>Persicobacteraceae</taxon>
        <taxon>Fulvitalea</taxon>
    </lineage>
</organism>
<dbReference type="AlphaFoldDB" id="A0AAU9CJ35"/>
<dbReference type="CDD" id="cd02209">
    <property type="entry name" value="cupin_XRE_C"/>
    <property type="match status" value="1"/>
</dbReference>
<dbReference type="Proteomes" id="UP001348817">
    <property type="component" value="Plasmid pFA3"/>
</dbReference>
<dbReference type="PROSITE" id="PS50943">
    <property type="entry name" value="HTH_CROC1"/>
    <property type="match status" value="1"/>
</dbReference>
<dbReference type="SUPFAM" id="SSF51182">
    <property type="entry name" value="RmlC-like cupins"/>
    <property type="match status" value="1"/>
</dbReference>
<evidence type="ECO:0000313" key="3">
    <source>
        <dbReference type="EMBL" id="BDD12134.1"/>
    </source>
</evidence>
<dbReference type="Gene3D" id="2.60.120.10">
    <property type="entry name" value="Jelly Rolls"/>
    <property type="match status" value="1"/>
</dbReference>
<gene>
    <name evidence="3" type="ORF">FUAX_45660</name>
</gene>
<keyword evidence="4" id="KW-1185">Reference proteome</keyword>
<dbReference type="GO" id="GO:0003700">
    <property type="term" value="F:DNA-binding transcription factor activity"/>
    <property type="evidence" value="ECO:0007669"/>
    <property type="project" value="TreeGrafter"/>
</dbReference>
<geneLocation type="plasmid" evidence="3 4">
    <name>pFA3</name>
</geneLocation>
<dbReference type="EMBL" id="AP025317">
    <property type="protein sequence ID" value="BDD12134.1"/>
    <property type="molecule type" value="Genomic_DNA"/>
</dbReference>
<evidence type="ECO:0000259" key="2">
    <source>
        <dbReference type="PROSITE" id="PS50943"/>
    </source>
</evidence>
<feature type="domain" description="HTH cro/C1-type" evidence="2">
    <location>
        <begin position="16"/>
        <end position="70"/>
    </location>
</feature>
<dbReference type="KEGG" id="fax:FUAX_45660"/>
<dbReference type="InterPro" id="IPR011051">
    <property type="entry name" value="RmlC_Cupin_sf"/>
</dbReference>
<protein>
    <recommendedName>
        <fullName evidence="2">HTH cro/C1-type domain-containing protein</fullName>
    </recommendedName>
</protein>
<evidence type="ECO:0000313" key="4">
    <source>
        <dbReference type="Proteomes" id="UP001348817"/>
    </source>
</evidence>
<dbReference type="SUPFAM" id="SSF47413">
    <property type="entry name" value="lambda repressor-like DNA-binding domains"/>
    <property type="match status" value="1"/>
</dbReference>
<sequence length="194" mass="21995">MGIIKDSNLSNIGKVIKEIRLEKGFSLQELGNRSDVTPGLLSKIENFRTIPSIPVLFNIAKAMEVEMKDLVREVTANDRSEVIHIRKGETIAEEREDSEGLTYFNLLSQSIPESDIRVNLVEVDAKTYRPPVATDCLELIYLVSGQVHYGIRHEDYPMSAGDTLYFDGSLLHSVENKTDEKATLFKIYFMNRPE</sequence>
<dbReference type="PANTHER" id="PTHR46797">
    <property type="entry name" value="HTH-TYPE TRANSCRIPTIONAL REGULATOR"/>
    <property type="match status" value="1"/>
</dbReference>
<dbReference type="Gene3D" id="1.10.260.40">
    <property type="entry name" value="lambda repressor-like DNA-binding domains"/>
    <property type="match status" value="1"/>
</dbReference>
<reference evidence="3 4" key="1">
    <citation type="submission" date="2021-12" db="EMBL/GenBank/DDBJ databases">
        <title>Genome sequencing of bacteria with rrn-lacking chromosome and rrn-plasmid.</title>
        <authorList>
            <person name="Anda M."/>
            <person name="Iwasaki W."/>
        </authorList>
    </citation>
    <scope>NUCLEOTIDE SEQUENCE [LARGE SCALE GENOMIC DNA]</scope>
    <source>
        <strain evidence="3 4">DSM 100852</strain>
        <plasmid evidence="3 4">pFA3</plasmid>
    </source>
</reference>
<dbReference type="GO" id="GO:0003677">
    <property type="term" value="F:DNA binding"/>
    <property type="evidence" value="ECO:0007669"/>
    <property type="project" value="UniProtKB-KW"/>
</dbReference>
<proteinExistence type="predicted"/>
<dbReference type="InterPro" id="IPR001387">
    <property type="entry name" value="Cro/C1-type_HTH"/>
</dbReference>
<dbReference type="InterPro" id="IPR013096">
    <property type="entry name" value="Cupin_2"/>
</dbReference>
<dbReference type="InterPro" id="IPR014710">
    <property type="entry name" value="RmlC-like_jellyroll"/>
</dbReference>
<dbReference type="PANTHER" id="PTHR46797:SF1">
    <property type="entry name" value="METHYLPHOSPHONATE SYNTHASE"/>
    <property type="match status" value="1"/>
</dbReference>
<keyword evidence="1" id="KW-0238">DNA-binding</keyword>
<dbReference type="Pfam" id="PF01381">
    <property type="entry name" value="HTH_3"/>
    <property type="match status" value="1"/>
</dbReference>
<dbReference type="Pfam" id="PF07883">
    <property type="entry name" value="Cupin_2"/>
    <property type="match status" value="1"/>
</dbReference>
<dbReference type="GO" id="GO:0005829">
    <property type="term" value="C:cytosol"/>
    <property type="evidence" value="ECO:0007669"/>
    <property type="project" value="TreeGrafter"/>
</dbReference>
<dbReference type="SMART" id="SM00530">
    <property type="entry name" value="HTH_XRE"/>
    <property type="match status" value="1"/>
</dbReference>
<accession>A0AAU9CJ35</accession>